<keyword evidence="6 9" id="KW-0812">Transmembrane</keyword>
<evidence type="ECO:0000256" key="8">
    <source>
        <dbReference type="ARBA" id="ARBA00023136"/>
    </source>
</evidence>
<sequence length="329" mass="35182">MPDFSRLRPHSSQGWLAWVLLAFILFFSVASDQFLTVQNLLDLAESYAVTGIFALGLFVVLVTGGIDISFAAVASVVQYLIASLFVQFQFDNALLSILLAIVCGTLFGVINALLITSLRVVSIIITISMQSLLFGLLMWVTGGRSLYSLPEWWITLRSVLPFDMQGNSFQLGLPLVIMLVIAALTALLLNKTNLGRQLYAVGGDAESARRIGIRVGLIHVFAYGWLGAMAAIGGLVQVYRMGEVVPNALVGGELDVLAATVLGGASLMGGKGTVSGTLMGVFLIAILKNGLNLVGVSNYFMNIVVGGTIMVAIAVTHYKKRKETDVSFV</sequence>
<keyword evidence="4" id="KW-1003">Cell membrane</keyword>
<dbReference type="OrthoDB" id="8843934at2"/>
<feature type="transmembrane region" description="Helical" evidence="9">
    <location>
        <begin position="211"/>
        <end position="236"/>
    </location>
</feature>
<dbReference type="CDD" id="cd06579">
    <property type="entry name" value="TM_PBP1_transp_AraH_like"/>
    <property type="match status" value="1"/>
</dbReference>
<evidence type="ECO:0000256" key="5">
    <source>
        <dbReference type="ARBA" id="ARBA00022519"/>
    </source>
</evidence>
<dbReference type="InterPro" id="IPR001851">
    <property type="entry name" value="ABC_transp_permease"/>
</dbReference>
<evidence type="ECO:0000256" key="2">
    <source>
        <dbReference type="ARBA" id="ARBA00007942"/>
    </source>
</evidence>
<dbReference type="RefSeq" id="WP_128600012.1">
    <property type="nucleotide sequence ID" value="NZ_MLFS01000008.1"/>
</dbReference>
<evidence type="ECO:0000256" key="9">
    <source>
        <dbReference type="SAM" id="Phobius"/>
    </source>
</evidence>
<comment type="caution">
    <text evidence="10">The sequence shown here is derived from an EMBL/GenBank/DDBJ whole genome shotgun (WGS) entry which is preliminary data.</text>
</comment>
<dbReference type="Proteomes" id="UP000193104">
    <property type="component" value="Unassembled WGS sequence"/>
</dbReference>
<dbReference type="PANTHER" id="PTHR32196">
    <property type="entry name" value="ABC TRANSPORTER PERMEASE PROTEIN YPHD-RELATED-RELATED"/>
    <property type="match status" value="1"/>
</dbReference>
<organism evidence="10 11">
    <name type="scientific">Pantoea wallisii</name>
    <dbReference type="NCBI Taxonomy" id="1076551"/>
    <lineage>
        <taxon>Bacteria</taxon>
        <taxon>Pseudomonadati</taxon>
        <taxon>Pseudomonadota</taxon>
        <taxon>Gammaproteobacteria</taxon>
        <taxon>Enterobacterales</taxon>
        <taxon>Erwiniaceae</taxon>
        <taxon>Pantoea</taxon>
    </lineage>
</organism>
<accession>A0A1X1DCB7</accession>
<evidence type="ECO:0000313" key="11">
    <source>
        <dbReference type="Proteomes" id="UP000193104"/>
    </source>
</evidence>
<keyword evidence="8 9" id="KW-0472">Membrane</keyword>
<feature type="transmembrane region" description="Helical" evidence="9">
    <location>
        <begin position="299"/>
        <end position="318"/>
    </location>
</feature>
<keyword evidence="7 9" id="KW-1133">Transmembrane helix</keyword>
<evidence type="ECO:0000313" key="10">
    <source>
        <dbReference type="EMBL" id="ORM74373.1"/>
    </source>
</evidence>
<comment type="subcellular location">
    <subcellularLocation>
        <location evidence="1">Cell inner membrane</location>
        <topology evidence="1">Multi-pass membrane protein</topology>
    </subcellularLocation>
</comment>
<dbReference type="PANTHER" id="PTHR32196:SF21">
    <property type="entry name" value="ABC TRANSPORTER PERMEASE PROTEIN YPHD-RELATED"/>
    <property type="match status" value="1"/>
</dbReference>
<feature type="transmembrane region" description="Helical" evidence="9">
    <location>
        <begin position="94"/>
        <end position="114"/>
    </location>
</feature>
<evidence type="ECO:0000256" key="6">
    <source>
        <dbReference type="ARBA" id="ARBA00022692"/>
    </source>
</evidence>
<dbReference type="EMBL" id="MLFS01000008">
    <property type="protein sequence ID" value="ORM74373.1"/>
    <property type="molecule type" value="Genomic_DNA"/>
</dbReference>
<evidence type="ECO:0000256" key="4">
    <source>
        <dbReference type="ARBA" id="ARBA00022475"/>
    </source>
</evidence>
<comment type="similarity">
    <text evidence="2">Belongs to the binding-protein-dependent transport system permease family. AraH/RbsC subfamily.</text>
</comment>
<evidence type="ECO:0000256" key="1">
    <source>
        <dbReference type="ARBA" id="ARBA00004429"/>
    </source>
</evidence>
<name>A0A1X1DCB7_9GAMM</name>
<dbReference type="AlphaFoldDB" id="A0A1X1DCB7"/>
<feature type="transmembrane region" description="Helical" evidence="9">
    <location>
        <begin position="171"/>
        <end position="190"/>
    </location>
</feature>
<feature type="transmembrane region" description="Helical" evidence="9">
    <location>
        <begin position="256"/>
        <end position="287"/>
    </location>
</feature>
<dbReference type="Pfam" id="PF02653">
    <property type="entry name" value="BPD_transp_2"/>
    <property type="match status" value="1"/>
</dbReference>
<feature type="transmembrane region" description="Helical" evidence="9">
    <location>
        <begin position="121"/>
        <end position="140"/>
    </location>
</feature>
<dbReference type="STRING" id="1076551.HA48_04710"/>
<evidence type="ECO:0000256" key="3">
    <source>
        <dbReference type="ARBA" id="ARBA00022448"/>
    </source>
</evidence>
<keyword evidence="11" id="KW-1185">Reference proteome</keyword>
<dbReference type="GO" id="GO:0005886">
    <property type="term" value="C:plasma membrane"/>
    <property type="evidence" value="ECO:0007669"/>
    <property type="project" value="UniProtKB-SubCell"/>
</dbReference>
<gene>
    <name evidence="10" type="ORF">HA48_04710</name>
</gene>
<reference evidence="10 11" key="1">
    <citation type="journal article" date="2017" name="Antonie Van Leeuwenhoek">
        <title>Phylogenomic resolution of the bacterial genus Pantoea and its relationship with Erwinia and Tatumella.</title>
        <authorList>
            <person name="Palmer M."/>
            <person name="Steenkamp E.T."/>
            <person name="Coetzee M.P."/>
            <person name="Chan W.Y."/>
            <person name="van Zyl E."/>
            <person name="De Maayer P."/>
            <person name="Coutinho T.A."/>
            <person name="Blom J."/>
            <person name="Smits T.H."/>
            <person name="Duffy B."/>
            <person name="Venter S.N."/>
        </authorList>
    </citation>
    <scope>NUCLEOTIDE SEQUENCE [LARGE SCALE GENOMIC DNA]</scope>
    <source>
        <strain evidence="10 11">LMG 26277</strain>
    </source>
</reference>
<keyword evidence="5" id="KW-0997">Cell inner membrane</keyword>
<evidence type="ECO:0000256" key="7">
    <source>
        <dbReference type="ARBA" id="ARBA00022989"/>
    </source>
</evidence>
<dbReference type="GO" id="GO:0022857">
    <property type="term" value="F:transmembrane transporter activity"/>
    <property type="evidence" value="ECO:0007669"/>
    <property type="project" value="InterPro"/>
</dbReference>
<keyword evidence="3" id="KW-0813">Transport</keyword>
<feature type="transmembrane region" description="Helical" evidence="9">
    <location>
        <begin position="47"/>
        <end position="63"/>
    </location>
</feature>
<proteinExistence type="inferred from homology"/>
<protein>
    <submittedName>
        <fullName evidence="10">Sugar ABC transporter permease</fullName>
    </submittedName>
</protein>